<feature type="region of interest" description="Disordered" evidence="1">
    <location>
        <begin position="54"/>
        <end position="80"/>
    </location>
</feature>
<sequence>VNPAMIDSDRNFTRINRLGSSSSSVFDRNSGLLNEAIPIGGNTNYQCRDNLSSVMAQRQQQQQQQSNVSSSYTKISNATR</sequence>
<feature type="non-terminal residue" evidence="2">
    <location>
        <position position="80"/>
    </location>
</feature>
<evidence type="ECO:0000256" key="1">
    <source>
        <dbReference type="SAM" id="MobiDB-lite"/>
    </source>
</evidence>
<evidence type="ECO:0000313" key="3">
    <source>
        <dbReference type="Proteomes" id="UP000663873"/>
    </source>
</evidence>
<dbReference type="EMBL" id="CAJOBP010095500">
    <property type="protein sequence ID" value="CAF4960924.1"/>
    <property type="molecule type" value="Genomic_DNA"/>
</dbReference>
<comment type="caution">
    <text evidence="2">The sequence shown here is derived from an EMBL/GenBank/DDBJ whole genome shotgun (WGS) entry which is preliminary data.</text>
</comment>
<reference evidence="2" key="1">
    <citation type="submission" date="2021-02" db="EMBL/GenBank/DDBJ databases">
        <authorList>
            <person name="Nowell W R."/>
        </authorList>
    </citation>
    <scope>NUCLEOTIDE SEQUENCE</scope>
</reference>
<evidence type="ECO:0000313" key="2">
    <source>
        <dbReference type="EMBL" id="CAF4960924.1"/>
    </source>
</evidence>
<dbReference type="AlphaFoldDB" id="A0A821YIX0"/>
<proteinExistence type="predicted"/>
<name>A0A821YIX0_9BILA</name>
<feature type="non-terminal residue" evidence="2">
    <location>
        <position position="1"/>
    </location>
</feature>
<protein>
    <submittedName>
        <fullName evidence="2">Uncharacterized protein</fullName>
    </submittedName>
</protein>
<dbReference type="Proteomes" id="UP000663873">
    <property type="component" value="Unassembled WGS sequence"/>
</dbReference>
<feature type="compositionally biased region" description="Low complexity" evidence="1">
    <location>
        <begin position="54"/>
        <end position="71"/>
    </location>
</feature>
<organism evidence="2 3">
    <name type="scientific">Rotaria socialis</name>
    <dbReference type="NCBI Taxonomy" id="392032"/>
    <lineage>
        <taxon>Eukaryota</taxon>
        <taxon>Metazoa</taxon>
        <taxon>Spiralia</taxon>
        <taxon>Gnathifera</taxon>
        <taxon>Rotifera</taxon>
        <taxon>Eurotatoria</taxon>
        <taxon>Bdelloidea</taxon>
        <taxon>Philodinida</taxon>
        <taxon>Philodinidae</taxon>
        <taxon>Rotaria</taxon>
    </lineage>
</organism>
<accession>A0A821YIX0</accession>
<keyword evidence="3" id="KW-1185">Reference proteome</keyword>
<gene>
    <name evidence="2" type="ORF">UJA718_LOCUS48237</name>
</gene>